<keyword evidence="1" id="KW-0472">Membrane</keyword>
<evidence type="ECO:0000313" key="2">
    <source>
        <dbReference type="EMBL" id="QKZ16582.1"/>
    </source>
</evidence>
<protein>
    <submittedName>
        <fullName evidence="2">Uncharacterized protein</fullName>
    </submittedName>
</protein>
<keyword evidence="1" id="KW-0812">Transmembrane</keyword>
<dbReference type="RefSeq" id="WP_030958996.1">
    <property type="nucleotide sequence ID" value="NZ_BMUS01000001.1"/>
</dbReference>
<sequence>MNCSSRLLCLLYVATSGGLAWTSILEVRYGPMWAACLFAAASLVPVIAVVRETVIGEQRRILLDLIARASRGGGDAAEAIVRAELDSACCERWWTSLGTEHEMTCRHWMPHSSSAA</sequence>
<keyword evidence="3" id="KW-1185">Reference proteome</keyword>
<reference evidence="2 3" key="1">
    <citation type="submission" date="2020-06" db="EMBL/GenBank/DDBJ databases">
        <title>Genome mining for natural products.</title>
        <authorList>
            <person name="Zhang B."/>
            <person name="Shi J."/>
            <person name="Ge H."/>
        </authorList>
    </citation>
    <scope>NUCLEOTIDE SEQUENCE [LARGE SCALE GENOMIC DNA]</scope>
    <source>
        <strain evidence="2 3">NA02069</strain>
    </source>
</reference>
<proteinExistence type="predicted"/>
<name>A0A7H8T0K4_STRCX</name>
<keyword evidence="1" id="KW-1133">Transmembrane helix</keyword>
<feature type="transmembrane region" description="Helical" evidence="1">
    <location>
        <begin position="30"/>
        <end position="50"/>
    </location>
</feature>
<dbReference type="GeneID" id="91324750"/>
<accession>A0A7H8T0K4</accession>
<gene>
    <name evidence="2" type="ORF">HUT05_03875</name>
</gene>
<organism evidence="2 3">
    <name type="scientific">Streptomyces chartreusis</name>
    <dbReference type="NCBI Taxonomy" id="1969"/>
    <lineage>
        <taxon>Bacteria</taxon>
        <taxon>Bacillati</taxon>
        <taxon>Actinomycetota</taxon>
        <taxon>Actinomycetes</taxon>
        <taxon>Kitasatosporales</taxon>
        <taxon>Streptomycetaceae</taxon>
        <taxon>Streptomyces</taxon>
    </lineage>
</organism>
<dbReference type="AlphaFoldDB" id="A0A7H8T0K4"/>
<dbReference type="EMBL" id="CP056041">
    <property type="protein sequence ID" value="QKZ16582.1"/>
    <property type="molecule type" value="Genomic_DNA"/>
</dbReference>
<evidence type="ECO:0000313" key="3">
    <source>
        <dbReference type="Proteomes" id="UP000509418"/>
    </source>
</evidence>
<dbReference type="Proteomes" id="UP000509418">
    <property type="component" value="Chromosome"/>
</dbReference>
<evidence type="ECO:0000256" key="1">
    <source>
        <dbReference type="SAM" id="Phobius"/>
    </source>
</evidence>